<dbReference type="InParanoid" id="A0A7J7CR13"/>
<feature type="domain" description="Pentatricopeptide repeat-containing protein-mitochondrial" evidence="4">
    <location>
        <begin position="110"/>
        <end position="202"/>
    </location>
</feature>
<feature type="repeat" description="PPR" evidence="3">
    <location>
        <begin position="179"/>
        <end position="213"/>
    </location>
</feature>
<dbReference type="InterPro" id="IPR050667">
    <property type="entry name" value="PPR-containing_protein"/>
</dbReference>
<comment type="caution">
    <text evidence="5">The sequence shown here is derived from an EMBL/GenBank/DDBJ whole genome shotgun (WGS) entry which is preliminary data.</text>
</comment>
<sequence length="332" mass="37354">MSLSILRKVSRKVPNPQPILSITARFFAARGSGTDFPDEPTAAYYDDLVNEAARERDWDTVRYLLNKRVRDHCFNTSNTFRFLTNTESSLSVLDDLSKALARLDKGFPRKSAYDLLIARLCKLQRIKESFRVVDVMAEGGHGLSECSFHPILNALTKKKKMEDSLRLLEAMRSMGCPPDLTAYNYLLTAYCYDGNVTAACGVMDKIEEEGLGADSRTYDALVLGACRAGKVEGALALFRRMEDDGLHVLYSSHVHVISELLNLGYYAHAVRFVRICGGRDKMLDTESFGLLASRLIRLQAYDEANTVLKEMNENGLEMGSKLRDYYLLNVRT</sequence>
<accession>A0A7J7CR13</accession>
<reference evidence="5 6" key="1">
    <citation type="journal article" date="2020" name="Nat. Commun.">
        <title>Genome of Tripterygium wilfordii and identification of cytochrome P450 involved in triptolide biosynthesis.</title>
        <authorList>
            <person name="Tu L."/>
            <person name="Su P."/>
            <person name="Zhang Z."/>
            <person name="Gao L."/>
            <person name="Wang J."/>
            <person name="Hu T."/>
            <person name="Zhou J."/>
            <person name="Zhang Y."/>
            <person name="Zhao Y."/>
            <person name="Liu Y."/>
            <person name="Song Y."/>
            <person name="Tong Y."/>
            <person name="Lu Y."/>
            <person name="Yang J."/>
            <person name="Xu C."/>
            <person name="Jia M."/>
            <person name="Peters R.J."/>
            <person name="Huang L."/>
            <person name="Gao W."/>
        </authorList>
    </citation>
    <scope>NUCLEOTIDE SEQUENCE [LARGE SCALE GENOMIC DNA]</scope>
    <source>
        <strain evidence="6">cv. XIE 37</strain>
        <tissue evidence="5">Leaf</tissue>
    </source>
</reference>
<dbReference type="InterPro" id="IPR057027">
    <property type="entry name" value="TPR_mt"/>
</dbReference>
<dbReference type="InterPro" id="IPR011990">
    <property type="entry name" value="TPR-like_helical_dom_sf"/>
</dbReference>
<comment type="similarity">
    <text evidence="1">Belongs to the PPR family. P subfamily.</text>
</comment>
<organism evidence="5 6">
    <name type="scientific">Tripterygium wilfordii</name>
    <name type="common">Thunder God vine</name>
    <dbReference type="NCBI Taxonomy" id="458696"/>
    <lineage>
        <taxon>Eukaryota</taxon>
        <taxon>Viridiplantae</taxon>
        <taxon>Streptophyta</taxon>
        <taxon>Embryophyta</taxon>
        <taxon>Tracheophyta</taxon>
        <taxon>Spermatophyta</taxon>
        <taxon>Magnoliopsida</taxon>
        <taxon>eudicotyledons</taxon>
        <taxon>Gunneridae</taxon>
        <taxon>Pentapetalae</taxon>
        <taxon>rosids</taxon>
        <taxon>fabids</taxon>
        <taxon>Celastrales</taxon>
        <taxon>Celastraceae</taxon>
        <taxon>Tripterygium</taxon>
    </lineage>
</organism>
<feature type="repeat" description="PPR" evidence="3">
    <location>
        <begin position="214"/>
        <end position="248"/>
    </location>
</feature>
<dbReference type="Proteomes" id="UP000593562">
    <property type="component" value="Unassembled WGS sequence"/>
</dbReference>
<evidence type="ECO:0000256" key="3">
    <source>
        <dbReference type="PROSITE-ProRule" id="PRU00708"/>
    </source>
</evidence>
<keyword evidence="6" id="KW-1185">Reference proteome</keyword>
<feature type="repeat" description="PPR" evidence="3">
    <location>
        <begin position="144"/>
        <end position="178"/>
    </location>
</feature>
<evidence type="ECO:0000256" key="2">
    <source>
        <dbReference type="ARBA" id="ARBA00022737"/>
    </source>
</evidence>
<dbReference type="Gene3D" id="1.25.40.10">
    <property type="entry name" value="Tetratricopeptide repeat domain"/>
    <property type="match status" value="1"/>
</dbReference>
<evidence type="ECO:0000256" key="1">
    <source>
        <dbReference type="ARBA" id="ARBA00007626"/>
    </source>
</evidence>
<evidence type="ECO:0000313" key="5">
    <source>
        <dbReference type="EMBL" id="KAF5736553.1"/>
    </source>
</evidence>
<protein>
    <submittedName>
        <fullName evidence="5">Putative pentatricopeptide repeat-containing protein</fullName>
    </submittedName>
</protein>
<keyword evidence="2" id="KW-0677">Repeat</keyword>
<name>A0A7J7CR13_TRIWF</name>
<gene>
    <name evidence="5" type="ORF">HS088_TW14G00697</name>
</gene>
<dbReference type="OrthoDB" id="185373at2759"/>
<evidence type="ECO:0000259" key="4">
    <source>
        <dbReference type="Pfam" id="PF23276"/>
    </source>
</evidence>
<dbReference type="AlphaFoldDB" id="A0A7J7CR13"/>
<dbReference type="FunCoup" id="A0A7J7CR13">
    <property type="interactions" value="90"/>
</dbReference>
<dbReference type="PROSITE" id="PS51375">
    <property type="entry name" value="PPR"/>
    <property type="match status" value="3"/>
</dbReference>
<dbReference type="NCBIfam" id="TIGR00756">
    <property type="entry name" value="PPR"/>
    <property type="match status" value="3"/>
</dbReference>
<dbReference type="InterPro" id="IPR002885">
    <property type="entry name" value="PPR_rpt"/>
</dbReference>
<proteinExistence type="inferred from homology"/>
<dbReference type="EMBL" id="JAAARO010000014">
    <property type="protein sequence ID" value="KAF5736553.1"/>
    <property type="molecule type" value="Genomic_DNA"/>
</dbReference>
<evidence type="ECO:0000313" key="6">
    <source>
        <dbReference type="Proteomes" id="UP000593562"/>
    </source>
</evidence>
<dbReference type="Pfam" id="PF12854">
    <property type="entry name" value="PPR_1"/>
    <property type="match status" value="1"/>
</dbReference>
<dbReference type="PANTHER" id="PTHR47939">
    <property type="entry name" value="MEMBRANE-ASSOCIATED SALT-INDUCIBLE PROTEIN-LIKE"/>
    <property type="match status" value="1"/>
</dbReference>
<dbReference type="Pfam" id="PF23276">
    <property type="entry name" value="TPR_24"/>
    <property type="match status" value="1"/>
</dbReference>
<dbReference type="PANTHER" id="PTHR47939:SF13">
    <property type="entry name" value="OS03G0201400 PROTEIN"/>
    <property type="match status" value="1"/>
</dbReference>